<dbReference type="OrthoDB" id="128573at2"/>
<dbReference type="Gene3D" id="3.90.245.10">
    <property type="entry name" value="Ribonucleoside hydrolase-like"/>
    <property type="match status" value="1"/>
</dbReference>
<dbReference type="Proteomes" id="UP000318946">
    <property type="component" value="Chromosome"/>
</dbReference>
<proteinExistence type="predicted"/>
<dbReference type="PANTHER" id="PTHR43264:SF1">
    <property type="entry name" value="INOSINE_URIDINE-PREFERRING NUCLEOSIDE HYDROLASE DOMAIN-CONTAINING PROTEIN"/>
    <property type="match status" value="1"/>
</dbReference>
<accession>A0A4Y1WQJ9</accession>
<dbReference type="PANTHER" id="PTHR43264">
    <property type="match status" value="1"/>
</dbReference>
<organism evidence="2 3">
    <name type="scientific">Alistipes communis</name>
    <dbReference type="NCBI Taxonomy" id="2585118"/>
    <lineage>
        <taxon>Bacteria</taxon>
        <taxon>Pseudomonadati</taxon>
        <taxon>Bacteroidota</taxon>
        <taxon>Bacteroidia</taxon>
        <taxon>Bacteroidales</taxon>
        <taxon>Rikenellaceae</taxon>
        <taxon>Alistipes</taxon>
    </lineage>
</organism>
<gene>
    <name evidence="2" type="ORF">A5CBH24_06940</name>
</gene>
<reference evidence="3" key="1">
    <citation type="submission" date="2019-06" db="EMBL/GenBank/DDBJ databases">
        <title>Alistipes onderdonkii subsp. vulgaris subsp. nov., Alistipes dispar sp. nov. and Alistipes communis sp. nov., isolated from human faeces, and creation of Alistipes onderdonkii subsp. onderdonkii subsp. nov.</title>
        <authorList>
            <person name="Sakamoto M."/>
            <person name="Ikeyama N."/>
            <person name="Ogata Y."/>
            <person name="Suda W."/>
            <person name="Iino T."/>
            <person name="Hattori M."/>
            <person name="Ohkuma M."/>
        </authorList>
    </citation>
    <scope>NUCLEOTIDE SEQUENCE [LARGE SCALE GENOMIC DNA]</scope>
    <source>
        <strain evidence="3">5CBH24</strain>
    </source>
</reference>
<dbReference type="AlphaFoldDB" id="A0A4Y1WQJ9"/>
<name>A0A4Y1WQJ9_9BACT</name>
<evidence type="ECO:0000259" key="1">
    <source>
        <dbReference type="Pfam" id="PF01156"/>
    </source>
</evidence>
<dbReference type="InterPro" id="IPR036452">
    <property type="entry name" value="Ribo_hydro-like"/>
</dbReference>
<dbReference type="InterPro" id="IPR001910">
    <property type="entry name" value="Inosine/uridine_hydrolase_dom"/>
</dbReference>
<accession>A0A4Y1XSN4</accession>
<sequence>MILFAAALLLPWCAGAAAPEKGAVPVIFETDMGNDIDDALALDLLYKGMDAGHIRLIGVSLNKRSSTSFEFIDLMNTWYGYPDIPIAYTPRAVDNKDRDYTTPVCELKASDGKPLFKRSRKPGSWEDPVAMYRRLLAAEPDNSVVVVSVGFSGNLAALLASGGDDVSPLTGRELVARKVKYFSVMAGSFGVKKRAEYNVINDIPAARKFFAECPSPIVLTPFEIGKQVVYPGRSIAEDFGWAEHHPMVEAYKAYHEMPYDRPTWDVIATYYVLPHEPSSLTLSIPGRITVDEQGFIFFTPDKAGQHRYITASDRQAGMILGYFLRALPERPLRYMR</sequence>
<evidence type="ECO:0000313" key="3">
    <source>
        <dbReference type="Proteomes" id="UP000318946"/>
    </source>
</evidence>
<dbReference type="GO" id="GO:0016799">
    <property type="term" value="F:hydrolase activity, hydrolyzing N-glycosyl compounds"/>
    <property type="evidence" value="ECO:0007669"/>
    <property type="project" value="InterPro"/>
</dbReference>
<keyword evidence="2" id="KW-0378">Hydrolase</keyword>
<dbReference type="KEGG" id="acou:A5CBH24_06940"/>
<dbReference type="Pfam" id="PF01156">
    <property type="entry name" value="IU_nuc_hydro"/>
    <property type="match status" value="1"/>
</dbReference>
<evidence type="ECO:0000313" key="2">
    <source>
        <dbReference type="EMBL" id="BBL03381.1"/>
    </source>
</evidence>
<protein>
    <submittedName>
        <fullName evidence="2">Nucleoside hydrolase</fullName>
    </submittedName>
</protein>
<dbReference type="SUPFAM" id="SSF53590">
    <property type="entry name" value="Nucleoside hydrolase"/>
    <property type="match status" value="1"/>
</dbReference>
<feature type="domain" description="Inosine/uridine-preferring nucleoside hydrolase" evidence="1">
    <location>
        <begin position="26"/>
        <end position="290"/>
    </location>
</feature>
<keyword evidence="3" id="KW-1185">Reference proteome</keyword>
<dbReference type="EMBL" id="AP019735">
    <property type="protein sequence ID" value="BBL03381.1"/>
    <property type="molecule type" value="Genomic_DNA"/>
</dbReference>